<evidence type="ECO:0000256" key="3">
    <source>
        <dbReference type="SAM" id="SignalP"/>
    </source>
</evidence>
<accession>A0A0P9AIN1</accession>
<gene>
    <name evidence="4" type="primary">Dana\GF28063</name>
    <name evidence="4" type="ORF">GF28063</name>
</gene>
<dbReference type="AlphaFoldDB" id="A0A0P9AIN1"/>
<dbReference type="KEGG" id="dan:26515472"/>
<evidence type="ECO:0000256" key="2">
    <source>
        <dbReference type="SAM" id="Phobius"/>
    </source>
</evidence>
<feature type="compositionally biased region" description="Basic residues" evidence="1">
    <location>
        <begin position="72"/>
        <end position="82"/>
    </location>
</feature>
<dbReference type="InParanoid" id="A0A0P9AIN1"/>
<keyword evidence="2" id="KW-1133">Transmembrane helix</keyword>
<keyword evidence="2" id="KW-0812">Transmembrane</keyword>
<reference evidence="4 5" key="1">
    <citation type="journal article" date="2007" name="Nature">
        <title>Evolution of genes and genomes on the Drosophila phylogeny.</title>
        <authorList>
            <consortium name="Drosophila 12 Genomes Consortium"/>
            <person name="Clark A.G."/>
            <person name="Eisen M.B."/>
            <person name="Smith D.R."/>
            <person name="Bergman C.M."/>
            <person name="Oliver B."/>
            <person name="Markow T.A."/>
            <person name="Kaufman T.C."/>
            <person name="Kellis M."/>
            <person name="Gelbart W."/>
            <person name="Iyer V.N."/>
            <person name="Pollard D.A."/>
            <person name="Sackton T.B."/>
            <person name="Larracuente A.M."/>
            <person name="Singh N.D."/>
            <person name="Abad J.P."/>
            <person name="Abt D.N."/>
            <person name="Adryan B."/>
            <person name="Aguade M."/>
            <person name="Akashi H."/>
            <person name="Anderson W.W."/>
            <person name="Aquadro C.F."/>
            <person name="Ardell D.H."/>
            <person name="Arguello R."/>
            <person name="Artieri C.G."/>
            <person name="Barbash D.A."/>
            <person name="Barker D."/>
            <person name="Barsanti P."/>
            <person name="Batterham P."/>
            <person name="Batzoglou S."/>
            <person name="Begun D."/>
            <person name="Bhutkar A."/>
            <person name="Blanco E."/>
            <person name="Bosak S.A."/>
            <person name="Bradley R.K."/>
            <person name="Brand A.D."/>
            <person name="Brent M.R."/>
            <person name="Brooks A.N."/>
            <person name="Brown R.H."/>
            <person name="Butlin R.K."/>
            <person name="Caggese C."/>
            <person name="Calvi B.R."/>
            <person name="Bernardo de Carvalho A."/>
            <person name="Caspi A."/>
            <person name="Castrezana S."/>
            <person name="Celniker S.E."/>
            <person name="Chang J.L."/>
            <person name="Chapple C."/>
            <person name="Chatterji S."/>
            <person name="Chinwalla A."/>
            <person name="Civetta A."/>
            <person name="Clifton S.W."/>
            <person name="Comeron J.M."/>
            <person name="Costello J.C."/>
            <person name="Coyne J.A."/>
            <person name="Daub J."/>
            <person name="David R.G."/>
            <person name="Delcher A.L."/>
            <person name="Delehaunty K."/>
            <person name="Do C.B."/>
            <person name="Ebling H."/>
            <person name="Edwards K."/>
            <person name="Eickbush T."/>
            <person name="Evans J.D."/>
            <person name="Filipski A."/>
            <person name="Findeiss S."/>
            <person name="Freyhult E."/>
            <person name="Fulton L."/>
            <person name="Fulton R."/>
            <person name="Garcia A.C."/>
            <person name="Gardiner A."/>
            <person name="Garfield D.A."/>
            <person name="Garvin B.E."/>
            <person name="Gibson G."/>
            <person name="Gilbert D."/>
            <person name="Gnerre S."/>
            <person name="Godfrey J."/>
            <person name="Good R."/>
            <person name="Gotea V."/>
            <person name="Gravely B."/>
            <person name="Greenberg A.J."/>
            <person name="Griffiths-Jones S."/>
            <person name="Gross S."/>
            <person name="Guigo R."/>
            <person name="Gustafson E.A."/>
            <person name="Haerty W."/>
            <person name="Hahn M.W."/>
            <person name="Halligan D.L."/>
            <person name="Halpern A.L."/>
            <person name="Halter G.M."/>
            <person name="Han M.V."/>
            <person name="Heger A."/>
            <person name="Hillier L."/>
            <person name="Hinrichs A.S."/>
            <person name="Holmes I."/>
            <person name="Hoskins R.A."/>
            <person name="Hubisz M.J."/>
            <person name="Hultmark D."/>
            <person name="Huntley M.A."/>
            <person name="Jaffe D.B."/>
            <person name="Jagadeeshan S."/>
            <person name="Jeck W.R."/>
            <person name="Johnson J."/>
            <person name="Jones C.D."/>
            <person name="Jordan W.C."/>
            <person name="Karpen G.H."/>
            <person name="Kataoka E."/>
            <person name="Keightley P.D."/>
            <person name="Kheradpour P."/>
            <person name="Kirkness E.F."/>
            <person name="Koerich L.B."/>
            <person name="Kristiansen K."/>
            <person name="Kudrna D."/>
            <person name="Kulathinal R.J."/>
            <person name="Kumar S."/>
            <person name="Kwok R."/>
            <person name="Lander E."/>
            <person name="Langley C.H."/>
            <person name="Lapoint R."/>
            <person name="Lazzaro B.P."/>
            <person name="Lee S.J."/>
            <person name="Levesque L."/>
            <person name="Li R."/>
            <person name="Lin C.F."/>
            <person name="Lin M.F."/>
            <person name="Lindblad-Toh K."/>
            <person name="Llopart A."/>
            <person name="Long M."/>
            <person name="Low L."/>
            <person name="Lozovsky E."/>
            <person name="Lu J."/>
            <person name="Luo M."/>
            <person name="Machado C.A."/>
            <person name="Makalowski W."/>
            <person name="Marzo M."/>
            <person name="Matsuda M."/>
            <person name="Matzkin L."/>
            <person name="McAllister B."/>
            <person name="McBride C.S."/>
            <person name="McKernan B."/>
            <person name="McKernan K."/>
            <person name="Mendez-Lago M."/>
            <person name="Minx P."/>
            <person name="Mollenhauer M.U."/>
            <person name="Montooth K."/>
            <person name="Mount S.M."/>
            <person name="Mu X."/>
            <person name="Myers E."/>
            <person name="Negre B."/>
            <person name="Newfeld S."/>
            <person name="Nielsen R."/>
            <person name="Noor M.A."/>
            <person name="O'Grady P."/>
            <person name="Pachter L."/>
            <person name="Papaceit M."/>
            <person name="Parisi M.J."/>
            <person name="Parisi M."/>
            <person name="Parts L."/>
            <person name="Pedersen J.S."/>
            <person name="Pesole G."/>
            <person name="Phillippy A.M."/>
            <person name="Ponting C.P."/>
            <person name="Pop M."/>
            <person name="Porcelli D."/>
            <person name="Powell J.R."/>
            <person name="Prohaska S."/>
            <person name="Pruitt K."/>
            <person name="Puig M."/>
            <person name="Quesneville H."/>
            <person name="Ram K.R."/>
            <person name="Rand D."/>
            <person name="Rasmussen M.D."/>
            <person name="Reed L.K."/>
            <person name="Reenan R."/>
            <person name="Reily A."/>
            <person name="Remington K.A."/>
            <person name="Rieger T.T."/>
            <person name="Ritchie M.G."/>
            <person name="Robin C."/>
            <person name="Rogers Y.H."/>
            <person name="Rohde C."/>
            <person name="Rozas J."/>
            <person name="Rubenfield M.J."/>
            <person name="Ruiz A."/>
            <person name="Russo S."/>
            <person name="Salzberg S.L."/>
            <person name="Sanchez-Gracia A."/>
            <person name="Saranga D.J."/>
            <person name="Sato H."/>
            <person name="Schaeffer S.W."/>
            <person name="Schatz M.C."/>
            <person name="Schlenke T."/>
            <person name="Schwartz R."/>
            <person name="Segarra C."/>
            <person name="Singh R.S."/>
            <person name="Sirot L."/>
            <person name="Sirota M."/>
            <person name="Sisneros N.B."/>
            <person name="Smith C.D."/>
            <person name="Smith T.F."/>
            <person name="Spieth J."/>
            <person name="Stage D.E."/>
            <person name="Stark A."/>
            <person name="Stephan W."/>
            <person name="Strausberg R.L."/>
            <person name="Strempel S."/>
            <person name="Sturgill D."/>
            <person name="Sutton G."/>
            <person name="Sutton G.G."/>
            <person name="Tao W."/>
            <person name="Teichmann S."/>
            <person name="Tobari Y.N."/>
            <person name="Tomimura Y."/>
            <person name="Tsolas J.M."/>
            <person name="Valente V.L."/>
            <person name="Venter E."/>
            <person name="Venter J.C."/>
            <person name="Vicario S."/>
            <person name="Vieira F.G."/>
            <person name="Vilella A.J."/>
            <person name="Villasante A."/>
            <person name="Walenz B."/>
            <person name="Wang J."/>
            <person name="Wasserman M."/>
            <person name="Watts T."/>
            <person name="Wilson D."/>
            <person name="Wilson R.K."/>
            <person name="Wing R.A."/>
            <person name="Wolfner M.F."/>
            <person name="Wong A."/>
            <person name="Wong G.K."/>
            <person name="Wu C.I."/>
            <person name="Wu G."/>
            <person name="Yamamoto D."/>
            <person name="Yang H.P."/>
            <person name="Yang S.P."/>
            <person name="Yorke J.A."/>
            <person name="Yoshida K."/>
            <person name="Zdobnov E."/>
            <person name="Zhang P."/>
            <person name="Zhang Y."/>
            <person name="Zimin A.V."/>
            <person name="Baldwin J."/>
            <person name="Abdouelleil A."/>
            <person name="Abdulkadir J."/>
            <person name="Abebe A."/>
            <person name="Abera B."/>
            <person name="Abreu J."/>
            <person name="Acer S.C."/>
            <person name="Aftuck L."/>
            <person name="Alexander A."/>
            <person name="An P."/>
            <person name="Anderson E."/>
            <person name="Anderson S."/>
            <person name="Arachi H."/>
            <person name="Azer M."/>
            <person name="Bachantsang P."/>
            <person name="Barry A."/>
            <person name="Bayul T."/>
            <person name="Berlin A."/>
            <person name="Bessette D."/>
            <person name="Bloom T."/>
            <person name="Blye J."/>
            <person name="Boguslavskiy L."/>
            <person name="Bonnet C."/>
            <person name="Boukhgalter B."/>
            <person name="Bourzgui I."/>
            <person name="Brown A."/>
            <person name="Cahill P."/>
            <person name="Channer S."/>
            <person name="Cheshatsang Y."/>
            <person name="Chuda L."/>
            <person name="Citroen M."/>
            <person name="Collymore A."/>
            <person name="Cooke P."/>
            <person name="Costello M."/>
            <person name="D'Aco K."/>
            <person name="Daza R."/>
            <person name="De Haan G."/>
            <person name="DeGray S."/>
            <person name="DeMaso C."/>
            <person name="Dhargay N."/>
            <person name="Dooley K."/>
            <person name="Dooley E."/>
            <person name="Doricent M."/>
            <person name="Dorje P."/>
            <person name="Dorjee K."/>
            <person name="Dupes A."/>
            <person name="Elong R."/>
            <person name="Falk J."/>
            <person name="Farina A."/>
            <person name="Faro S."/>
            <person name="Ferguson D."/>
            <person name="Fisher S."/>
            <person name="Foley C.D."/>
            <person name="Franke A."/>
            <person name="Friedrich D."/>
            <person name="Gadbois L."/>
            <person name="Gearin G."/>
            <person name="Gearin C.R."/>
            <person name="Giannoukos G."/>
            <person name="Goode T."/>
            <person name="Graham J."/>
            <person name="Grandbois E."/>
            <person name="Grewal S."/>
            <person name="Gyaltsen K."/>
            <person name="Hafez N."/>
            <person name="Hagos B."/>
            <person name="Hall J."/>
            <person name="Henson C."/>
            <person name="Hollinger A."/>
            <person name="Honan T."/>
            <person name="Huard M.D."/>
            <person name="Hughes L."/>
            <person name="Hurhula B."/>
            <person name="Husby M.E."/>
            <person name="Kamat A."/>
            <person name="Kanga B."/>
            <person name="Kashin S."/>
            <person name="Khazanovich D."/>
            <person name="Kisner P."/>
            <person name="Lance K."/>
            <person name="Lara M."/>
            <person name="Lee W."/>
            <person name="Lennon N."/>
            <person name="Letendre F."/>
            <person name="LeVine R."/>
            <person name="Lipovsky A."/>
            <person name="Liu X."/>
            <person name="Liu J."/>
            <person name="Liu S."/>
            <person name="Lokyitsang T."/>
            <person name="Lokyitsang Y."/>
            <person name="Lubonja R."/>
            <person name="Lui A."/>
            <person name="MacDonald P."/>
            <person name="Magnisalis V."/>
            <person name="Maru K."/>
            <person name="Matthews C."/>
            <person name="McCusker W."/>
            <person name="McDonough S."/>
            <person name="Mehta T."/>
            <person name="Meldrim J."/>
            <person name="Meneus L."/>
            <person name="Mihai O."/>
            <person name="Mihalev A."/>
            <person name="Mihova T."/>
            <person name="Mittelman R."/>
            <person name="Mlenga V."/>
            <person name="Montmayeur A."/>
            <person name="Mulrain L."/>
            <person name="Navidi A."/>
            <person name="Naylor J."/>
            <person name="Negash T."/>
            <person name="Nguyen T."/>
            <person name="Nguyen N."/>
            <person name="Nicol R."/>
            <person name="Norbu C."/>
            <person name="Norbu N."/>
            <person name="Novod N."/>
            <person name="O'Neill B."/>
            <person name="Osman S."/>
            <person name="Markiewicz E."/>
            <person name="Oyono O.L."/>
            <person name="Patti C."/>
            <person name="Phunkhang P."/>
            <person name="Pierre F."/>
            <person name="Priest M."/>
            <person name="Raghuraman S."/>
            <person name="Rege F."/>
            <person name="Reyes R."/>
            <person name="Rise C."/>
            <person name="Rogov P."/>
            <person name="Ross K."/>
            <person name="Ryan E."/>
            <person name="Settipalli S."/>
            <person name="Shea T."/>
            <person name="Sherpa N."/>
            <person name="Shi L."/>
            <person name="Shih D."/>
            <person name="Sparrow T."/>
            <person name="Spaulding J."/>
            <person name="Stalker J."/>
            <person name="Stange-Thomann N."/>
            <person name="Stavropoulos S."/>
            <person name="Stone C."/>
            <person name="Strader C."/>
            <person name="Tesfaye S."/>
            <person name="Thomson T."/>
            <person name="Thoulutsang Y."/>
            <person name="Thoulutsang D."/>
            <person name="Topham K."/>
            <person name="Topping I."/>
            <person name="Tsamla T."/>
            <person name="Vassiliev H."/>
            <person name="Vo A."/>
            <person name="Wangchuk T."/>
            <person name="Wangdi T."/>
            <person name="Weiand M."/>
            <person name="Wilkinson J."/>
            <person name="Wilson A."/>
            <person name="Yadav S."/>
            <person name="Young G."/>
            <person name="Yu Q."/>
            <person name="Zembek L."/>
            <person name="Zhong D."/>
            <person name="Zimmer A."/>
            <person name="Zwirko Z."/>
            <person name="Jaffe D.B."/>
            <person name="Alvarez P."/>
            <person name="Brockman W."/>
            <person name="Butler J."/>
            <person name="Chin C."/>
            <person name="Gnerre S."/>
            <person name="Grabherr M."/>
            <person name="Kleber M."/>
            <person name="Mauceli E."/>
            <person name="MacCallum I."/>
        </authorList>
    </citation>
    <scope>NUCLEOTIDE SEQUENCE [LARGE SCALE GENOMIC DNA]</scope>
    <source>
        <strain evidence="5">Tucson 14024-0371.13</strain>
    </source>
</reference>
<feature type="region of interest" description="Disordered" evidence="1">
    <location>
        <begin position="72"/>
        <end position="107"/>
    </location>
</feature>
<name>A0A0P9AIN1_DROAN</name>
<feature type="transmembrane region" description="Helical" evidence="2">
    <location>
        <begin position="105"/>
        <end position="127"/>
    </location>
</feature>
<keyword evidence="3" id="KW-0732">Signal</keyword>
<evidence type="ECO:0000256" key="1">
    <source>
        <dbReference type="SAM" id="MobiDB-lite"/>
    </source>
</evidence>
<sequence>MNFFQILIVSIFITNAIYDSVSNRYNLSYPLMSNASHLKLSRSVRELRYRLFLEDTHDGDLEYDLKGYRGIRKKPSRLRPPKRPGAGLLGPGGRRRRRRRRSKRAMSAPVRSSIPVLGAVLVLIFAFTG</sequence>
<feature type="signal peptide" evidence="3">
    <location>
        <begin position="1"/>
        <end position="18"/>
    </location>
</feature>
<feature type="compositionally biased region" description="Basic residues" evidence="1">
    <location>
        <begin position="93"/>
        <end position="104"/>
    </location>
</feature>
<keyword evidence="2" id="KW-0472">Membrane</keyword>
<dbReference type="EMBL" id="CH902618">
    <property type="protein sequence ID" value="KPU77707.1"/>
    <property type="molecule type" value="Genomic_DNA"/>
</dbReference>
<evidence type="ECO:0000313" key="4">
    <source>
        <dbReference type="EMBL" id="KPU77707.1"/>
    </source>
</evidence>
<dbReference type="GeneID" id="26515472"/>
<proteinExistence type="predicted"/>
<dbReference type="Proteomes" id="UP000007801">
    <property type="component" value="Unassembled WGS sequence"/>
</dbReference>
<organism evidence="4 5">
    <name type="scientific">Drosophila ananassae</name>
    <name type="common">Fruit fly</name>
    <dbReference type="NCBI Taxonomy" id="7217"/>
    <lineage>
        <taxon>Eukaryota</taxon>
        <taxon>Metazoa</taxon>
        <taxon>Ecdysozoa</taxon>
        <taxon>Arthropoda</taxon>
        <taxon>Hexapoda</taxon>
        <taxon>Insecta</taxon>
        <taxon>Pterygota</taxon>
        <taxon>Neoptera</taxon>
        <taxon>Endopterygota</taxon>
        <taxon>Diptera</taxon>
        <taxon>Brachycera</taxon>
        <taxon>Muscomorpha</taxon>
        <taxon>Ephydroidea</taxon>
        <taxon>Drosophilidae</taxon>
        <taxon>Drosophila</taxon>
        <taxon>Sophophora</taxon>
    </lineage>
</organism>
<keyword evidence="5" id="KW-1185">Reference proteome</keyword>
<protein>
    <submittedName>
        <fullName evidence="4">Uncharacterized protein</fullName>
    </submittedName>
</protein>
<feature type="chain" id="PRO_5006155218" evidence="3">
    <location>
        <begin position="19"/>
        <end position="129"/>
    </location>
</feature>
<evidence type="ECO:0000313" key="5">
    <source>
        <dbReference type="Proteomes" id="UP000007801"/>
    </source>
</evidence>